<organism evidence="1 2">
    <name type="scientific">Coniella lustricola</name>
    <dbReference type="NCBI Taxonomy" id="2025994"/>
    <lineage>
        <taxon>Eukaryota</taxon>
        <taxon>Fungi</taxon>
        <taxon>Dikarya</taxon>
        <taxon>Ascomycota</taxon>
        <taxon>Pezizomycotina</taxon>
        <taxon>Sordariomycetes</taxon>
        <taxon>Sordariomycetidae</taxon>
        <taxon>Diaporthales</taxon>
        <taxon>Schizoparmaceae</taxon>
        <taxon>Coniella</taxon>
    </lineage>
</organism>
<accession>A0A2T3AID1</accession>
<protein>
    <submittedName>
        <fullName evidence="1">Uncharacterized protein</fullName>
    </submittedName>
</protein>
<dbReference type="EMBL" id="KZ678386">
    <property type="protein sequence ID" value="PSR99165.1"/>
    <property type="molecule type" value="Genomic_DNA"/>
</dbReference>
<gene>
    <name evidence="1" type="ORF">BD289DRAFT_58476</name>
</gene>
<dbReference type="AlphaFoldDB" id="A0A2T3AID1"/>
<dbReference type="InParanoid" id="A0A2T3AID1"/>
<evidence type="ECO:0000313" key="1">
    <source>
        <dbReference type="EMBL" id="PSR99165.1"/>
    </source>
</evidence>
<evidence type="ECO:0000313" key="2">
    <source>
        <dbReference type="Proteomes" id="UP000241462"/>
    </source>
</evidence>
<name>A0A2T3AID1_9PEZI</name>
<proteinExistence type="predicted"/>
<sequence length="162" mass="19015">MRDAESHLKTHERKAIFFERTRGTKWRQIGGQSAREQLILAAIESHSTRRESKPAHHTGVPLHIHKTSRQAAWRMVAWPRWRRHHQRTTALRKRWRLCRDITQPKRCGWPNEQTSRPETLHLDRGDMPRRWQPKMRQNKVLTICQGMAPTAESGLSGRLAGA</sequence>
<keyword evidence="2" id="KW-1185">Reference proteome</keyword>
<reference evidence="1 2" key="1">
    <citation type="journal article" date="2018" name="Mycol. Prog.">
        <title>Coniella lustricola, a new species from submerged detritus.</title>
        <authorList>
            <person name="Raudabaugh D.B."/>
            <person name="Iturriaga T."/>
            <person name="Carver A."/>
            <person name="Mondo S."/>
            <person name="Pangilinan J."/>
            <person name="Lipzen A."/>
            <person name="He G."/>
            <person name="Amirebrahimi M."/>
            <person name="Grigoriev I.V."/>
            <person name="Miller A.N."/>
        </authorList>
    </citation>
    <scope>NUCLEOTIDE SEQUENCE [LARGE SCALE GENOMIC DNA]</scope>
    <source>
        <strain evidence="1 2">B22-T-1</strain>
    </source>
</reference>
<dbReference type="Proteomes" id="UP000241462">
    <property type="component" value="Unassembled WGS sequence"/>
</dbReference>